<dbReference type="RefSeq" id="WP_136879415.1">
    <property type="nucleotide sequence ID" value="NZ_SWDX01000002.1"/>
</dbReference>
<protein>
    <submittedName>
        <fullName evidence="1">Uncharacterized protein</fullName>
    </submittedName>
</protein>
<sequence>MMKYIALIIVFLGFVLPGCKKKEVLEPSVSKIEYKLPQGTNAFDTELVNIYQNYGSYFLYKFNPAVDFAWVPAAVGTDNLFSTKFSCEQADEAAVAKVLPFVQKNWLSLYPDTFLKRTLPFKVLFAKNLKRLVNPNSADNTLSNTGISSGTFPNTILGYYHITISNFAPSFDGMTVTQKTFFKGDMHIEYWNYMFATGKVAMATNFASVSNYTLTVSASTMYANGFLDTRAKSQNNPQMYDIRTYVKAITNNSKATLDNTILKPTNDTKGLVKQKYNLVINYYKTVHNVDLQAIGDAVLVP</sequence>
<proteinExistence type="predicted"/>
<comment type="caution">
    <text evidence="1">The sequence shown here is derived from an EMBL/GenBank/DDBJ whole genome shotgun (WGS) entry which is preliminary data.</text>
</comment>
<evidence type="ECO:0000313" key="1">
    <source>
        <dbReference type="EMBL" id="TKC63796.1"/>
    </source>
</evidence>
<gene>
    <name evidence="1" type="ORF">FBD94_05475</name>
</gene>
<name>A0A4V5PDB7_9SPHI</name>
<dbReference type="Gene3D" id="3.40.390.70">
    <property type="match status" value="1"/>
</dbReference>
<dbReference type="AlphaFoldDB" id="A0A4V5PDB7"/>
<dbReference type="Proteomes" id="UP000309594">
    <property type="component" value="Unassembled WGS sequence"/>
</dbReference>
<evidence type="ECO:0000313" key="2">
    <source>
        <dbReference type="Proteomes" id="UP000309594"/>
    </source>
</evidence>
<organism evidence="1 2">
    <name type="scientific">Pedobacter hiemivivus</name>
    <dbReference type="NCBI Taxonomy" id="2530454"/>
    <lineage>
        <taxon>Bacteria</taxon>
        <taxon>Pseudomonadati</taxon>
        <taxon>Bacteroidota</taxon>
        <taxon>Sphingobacteriia</taxon>
        <taxon>Sphingobacteriales</taxon>
        <taxon>Sphingobacteriaceae</taxon>
        <taxon>Pedobacter</taxon>
    </lineage>
</organism>
<reference evidence="1 2" key="1">
    <citation type="submission" date="2019-04" db="EMBL/GenBank/DDBJ databases">
        <title>Pedobacter sp. RP-1-16 sp. nov., isolated from Arctic soil.</title>
        <authorList>
            <person name="Dahal R.H."/>
            <person name="Kim D.-U."/>
        </authorList>
    </citation>
    <scope>NUCLEOTIDE SEQUENCE [LARGE SCALE GENOMIC DNA]</scope>
    <source>
        <strain evidence="1 2">RP-1-16</strain>
    </source>
</reference>
<dbReference type="EMBL" id="SWDX01000002">
    <property type="protein sequence ID" value="TKC63796.1"/>
    <property type="molecule type" value="Genomic_DNA"/>
</dbReference>
<accession>A0A4V5PDB7</accession>